<reference evidence="2 3" key="1">
    <citation type="submission" date="2021-03" db="EMBL/GenBank/DDBJ databases">
        <title>Sequencing the genomes of 1000 actinobacteria strains.</title>
        <authorList>
            <person name="Klenk H.-P."/>
        </authorList>
    </citation>
    <scope>NUCLEOTIDE SEQUENCE [LARGE SCALE GENOMIC DNA]</scope>
    <source>
        <strain evidence="2 3">DSM 46670</strain>
    </source>
</reference>
<dbReference type="InterPro" id="IPR029044">
    <property type="entry name" value="Nucleotide-diphossugar_trans"/>
</dbReference>
<keyword evidence="1" id="KW-1133">Transmembrane helix</keyword>
<gene>
    <name evidence="2" type="ORF">JOF56_005522</name>
</gene>
<keyword evidence="1" id="KW-0812">Transmembrane</keyword>
<feature type="transmembrane region" description="Helical" evidence="1">
    <location>
        <begin position="276"/>
        <end position="295"/>
    </location>
</feature>
<sequence length="330" mass="35866">MTFVLAGFLLYSVFIAAFAWWRPRPRNAGHASGLTFWIVILGADEKAIRAAFALDSPEYPVRVLCQDADESKGEALNAAYRHIRDSAVEQGIVRQTVIGVFHGDGCAEPGVLKEVAAFFSGRKVGAVQSRIAMRGSLRGLDFTATEDASQRRRDAFGHVKLGGNGQFIRLTALMRLGDSPWSGSLSHRLHLAGVGIRYAANAVVTQEASPRVDFRSLKYVRKLTWPRAAALVAPWLAAPLTAGVLALTIATGNAAWLGALLAPGLVQRLRPSGEPWRRMLAAGILYPVFLLFRIISPWHALIRMTNVVPLVPPGLLPWTDGHPGLSARRP</sequence>
<dbReference type="RefSeq" id="WP_209642376.1">
    <property type="nucleotide sequence ID" value="NZ_JAGINW010000001.1"/>
</dbReference>
<accession>A0ABS4TL51</accession>
<proteinExistence type="predicted"/>
<keyword evidence="3" id="KW-1185">Reference proteome</keyword>
<evidence type="ECO:0000313" key="2">
    <source>
        <dbReference type="EMBL" id="MBP2325137.1"/>
    </source>
</evidence>
<evidence type="ECO:0000256" key="1">
    <source>
        <dbReference type="SAM" id="Phobius"/>
    </source>
</evidence>
<dbReference type="EMBL" id="JAGINW010000001">
    <property type="protein sequence ID" value="MBP2325137.1"/>
    <property type="molecule type" value="Genomic_DNA"/>
</dbReference>
<protein>
    <recommendedName>
        <fullName evidence="4">Glycosyltransferase 2-like domain-containing protein</fullName>
    </recommendedName>
</protein>
<dbReference type="Gene3D" id="3.90.550.10">
    <property type="entry name" value="Spore Coat Polysaccharide Biosynthesis Protein SpsA, Chain A"/>
    <property type="match status" value="1"/>
</dbReference>
<evidence type="ECO:0008006" key="4">
    <source>
        <dbReference type="Google" id="ProtNLM"/>
    </source>
</evidence>
<feature type="transmembrane region" description="Helical" evidence="1">
    <location>
        <begin position="228"/>
        <end position="256"/>
    </location>
</feature>
<name>A0ABS4TL51_9PSEU</name>
<keyword evidence="1" id="KW-0472">Membrane</keyword>
<comment type="caution">
    <text evidence="2">The sequence shown here is derived from an EMBL/GenBank/DDBJ whole genome shotgun (WGS) entry which is preliminary data.</text>
</comment>
<feature type="transmembrane region" description="Helical" evidence="1">
    <location>
        <begin position="6"/>
        <end position="22"/>
    </location>
</feature>
<organism evidence="2 3">
    <name type="scientific">Kibdelosporangium banguiense</name>
    <dbReference type="NCBI Taxonomy" id="1365924"/>
    <lineage>
        <taxon>Bacteria</taxon>
        <taxon>Bacillati</taxon>
        <taxon>Actinomycetota</taxon>
        <taxon>Actinomycetes</taxon>
        <taxon>Pseudonocardiales</taxon>
        <taxon>Pseudonocardiaceae</taxon>
        <taxon>Kibdelosporangium</taxon>
    </lineage>
</organism>
<dbReference type="SUPFAM" id="SSF53448">
    <property type="entry name" value="Nucleotide-diphospho-sugar transferases"/>
    <property type="match status" value="1"/>
</dbReference>
<evidence type="ECO:0000313" key="3">
    <source>
        <dbReference type="Proteomes" id="UP001519332"/>
    </source>
</evidence>
<dbReference type="Proteomes" id="UP001519332">
    <property type="component" value="Unassembled WGS sequence"/>
</dbReference>